<dbReference type="GO" id="GO:0005524">
    <property type="term" value="F:ATP binding"/>
    <property type="evidence" value="ECO:0007669"/>
    <property type="project" value="UniProtKB-KW"/>
</dbReference>
<dbReference type="GeneID" id="113847927"/>
<keyword evidence="4" id="KW-0175">Coiled coil</keyword>
<organism evidence="6 7">
    <name type="scientific">Abrus precatorius</name>
    <name type="common">Indian licorice</name>
    <name type="synonym">Glycine abrus</name>
    <dbReference type="NCBI Taxonomy" id="3816"/>
    <lineage>
        <taxon>Eukaryota</taxon>
        <taxon>Viridiplantae</taxon>
        <taxon>Streptophyta</taxon>
        <taxon>Embryophyta</taxon>
        <taxon>Tracheophyta</taxon>
        <taxon>Spermatophyta</taxon>
        <taxon>Magnoliopsida</taxon>
        <taxon>eudicotyledons</taxon>
        <taxon>Gunneridae</taxon>
        <taxon>Pentapetalae</taxon>
        <taxon>rosids</taxon>
        <taxon>fabids</taxon>
        <taxon>Fabales</taxon>
        <taxon>Fabaceae</taxon>
        <taxon>Papilionoideae</taxon>
        <taxon>50 kb inversion clade</taxon>
        <taxon>NPAAA clade</taxon>
        <taxon>indigoferoid/millettioid clade</taxon>
        <taxon>Abreae</taxon>
        <taxon>Abrus</taxon>
    </lineage>
</organism>
<evidence type="ECO:0000256" key="2">
    <source>
        <dbReference type="ARBA" id="ARBA00022821"/>
    </source>
</evidence>
<reference evidence="6" key="1">
    <citation type="journal article" date="2019" name="Toxins">
        <title>Detection of Abrin-Like and Prepropulchellin-Like Toxin Genes and Transcripts Using Whole Genome Sequencing and Full-Length Transcript Sequencing of Abrus precatorius.</title>
        <authorList>
            <person name="Hovde B.T."/>
            <person name="Daligault H.E."/>
            <person name="Hanschen E.R."/>
            <person name="Kunde Y.A."/>
            <person name="Johnson M.B."/>
            <person name="Starkenburg S.R."/>
            <person name="Johnson S.L."/>
        </authorList>
    </citation>
    <scope>NUCLEOTIDE SEQUENCE [LARGE SCALE GENOMIC DNA]</scope>
</reference>
<keyword evidence="2" id="KW-0611">Plant defense</keyword>
<dbReference type="InterPro" id="IPR050905">
    <property type="entry name" value="Plant_NBS-LRR"/>
</dbReference>
<dbReference type="InterPro" id="IPR027417">
    <property type="entry name" value="P-loop_NTPase"/>
</dbReference>
<keyword evidence="1" id="KW-0547">Nucleotide-binding</keyword>
<dbReference type="GO" id="GO:0043531">
    <property type="term" value="F:ADP binding"/>
    <property type="evidence" value="ECO:0007669"/>
    <property type="project" value="InterPro"/>
</dbReference>
<evidence type="ECO:0000259" key="5">
    <source>
        <dbReference type="Pfam" id="PF00931"/>
    </source>
</evidence>
<feature type="domain" description="NB-ARC" evidence="5">
    <location>
        <begin position="53"/>
        <end position="208"/>
    </location>
</feature>
<dbReference type="PANTHER" id="PTHR33463">
    <property type="entry name" value="NB-ARC DOMAIN-CONTAINING PROTEIN-RELATED"/>
    <property type="match status" value="1"/>
</dbReference>
<evidence type="ECO:0000256" key="3">
    <source>
        <dbReference type="ARBA" id="ARBA00022840"/>
    </source>
</evidence>
<dbReference type="PANTHER" id="PTHR33463:SF183">
    <property type="entry name" value="NB-ARC DOMAIN DISEASE RESISTANCE PROTEIN"/>
    <property type="match status" value="1"/>
</dbReference>
<evidence type="ECO:0000313" key="7">
    <source>
        <dbReference type="RefSeq" id="XP_027333060.1"/>
    </source>
</evidence>
<dbReference type="SUPFAM" id="SSF52540">
    <property type="entry name" value="P-loop containing nucleoside triphosphate hydrolases"/>
    <property type="match status" value="1"/>
</dbReference>
<protein>
    <submittedName>
        <fullName evidence="7">Probable disease resistance protein At4g27220</fullName>
    </submittedName>
</protein>
<keyword evidence="6" id="KW-1185">Reference proteome</keyword>
<dbReference type="InterPro" id="IPR002182">
    <property type="entry name" value="NB-ARC"/>
</dbReference>
<gene>
    <name evidence="7" type="primary">LOC113847927</name>
</gene>
<keyword evidence="3" id="KW-0067">ATP-binding</keyword>
<dbReference type="Gene3D" id="1.10.8.430">
    <property type="entry name" value="Helical domain of apoptotic protease-activating factors"/>
    <property type="match status" value="1"/>
</dbReference>
<dbReference type="PRINTS" id="PR00364">
    <property type="entry name" value="DISEASERSIST"/>
</dbReference>
<reference evidence="7" key="2">
    <citation type="submission" date="2025-08" db="UniProtKB">
        <authorList>
            <consortium name="RefSeq"/>
        </authorList>
    </citation>
    <scope>IDENTIFICATION</scope>
    <source>
        <tissue evidence="7">Young leaves</tissue>
    </source>
</reference>
<evidence type="ECO:0000313" key="6">
    <source>
        <dbReference type="Proteomes" id="UP000694853"/>
    </source>
</evidence>
<evidence type="ECO:0000256" key="4">
    <source>
        <dbReference type="SAM" id="Coils"/>
    </source>
</evidence>
<sequence>MGHFGGPKLMRFFRYKSSKSVGQTSTTTQSVIVRVSTESSSDFLWSQSLKDIFDDILNLLQEDNDHKIGLTGIGGCGKTALAKQVAKTAMQMKLFDVVVFLYVSISPDIRRLQGQTADMLGLKLVEEDEASRAERIRQRIKYSERVLVVVDDIWKQMNLEEIGIPYNVKFIFTSRAHDLCLSMGCQNIFQLNAFSEDEAWKSFKMLAGINNASTHLFHLGKEIVKECKGLPLAINVVAKALRGKDIDEWKAVLQSMKASNSPQEEYIKDDIYSTLKLSYSNLKSNQAKLLFLVCCLFPEDYQIHMRDLVNIAIRMDLCGSQDNNDRVKSMVQVSVNKLIDCCLLMPSDTRDCVRVHDLLRDFGQHIGYAENPVTMAKYADCVKELVNNNKLHEDFESDADADGNDFSPSDVQFQDRTSLHMTQTESHTVVVEDHFPVAEGTLNPGEPITIPKPSGNMVDFGGLCSVDESFLPLLEEACARTPHLMKLHEGHSLIFWQCAFNCLGMVLFLMKNVTIKDMVQCVDELQKYWEDLKFMKLDLEWLSPAVERALSSTILLKEAYRIGDLQEQVNNWSAQATKLRVELSVLEDKVAAAQREIVLIQDKLNNLGISDVSNFFM</sequence>
<name>A0A8B8JNM6_ABRPR</name>
<dbReference type="Pfam" id="PF00931">
    <property type="entry name" value="NB-ARC"/>
    <property type="match status" value="1"/>
</dbReference>
<dbReference type="InterPro" id="IPR042197">
    <property type="entry name" value="Apaf_helical"/>
</dbReference>
<dbReference type="OrthoDB" id="786439at2759"/>
<dbReference type="KEGG" id="aprc:113847927"/>
<feature type="coiled-coil region" evidence="4">
    <location>
        <begin position="562"/>
        <end position="603"/>
    </location>
</feature>
<dbReference type="RefSeq" id="XP_027333060.1">
    <property type="nucleotide sequence ID" value="XM_027477259.1"/>
</dbReference>
<dbReference type="Gene3D" id="3.40.50.300">
    <property type="entry name" value="P-loop containing nucleotide triphosphate hydrolases"/>
    <property type="match status" value="1"/>
</dbReference>
<accession>A0A8B8JNM6</accession>
<dbReference type="Proteomes" id="UP000694853">
    <property type="component" value="Unplaced"/>
</dbReference>
<proteinExistence type="predicted"/>
<evidence type="ECO:0000256" key="1">
    <source>
        <dbReference type="ARBA" id="ARBA00022741"/>
    </source>
</evidence>
<dbReference type="AlphaFoldDB" id="A0A8B8JNM6"/>
<dbReference type="GO" id="GO:0006952">
    <property type="term" value="P:defense response"/>
    <property type="evidence" value="ECO:0007669"/>
    <property type="project" value="UniProtKB-KW"/>
</dbReference>